<dbReference type="Proteomes" id="UP001165427">
    <property type="component" value="Unassembled WGS sequence"/>
</dbReference>
<dbReference type="InterPro" id="IPR036890">
    <property type="entry name" value="HATPase_C_sf"/>
</dbReference>
<keyword evidence="13 14" id="KW-0472">Membrane</keyword>
<dbReference type="CDD" id="cd12912">
    <property type="entry name" value="PDC2_MCP_like"/>
    <property type="match status" value="1"/>
</dbReference>
<dbReference type="Gene3D" id="3.30.450.20">
    <property type="entry name" value="PAS domain"/>
    <property type="match status" value="1"/>
</dbReference>
<evidence type="ECO:0000256" key="9">
    <source>
        <dbReference type="ARBA" id="ARBA00022777"/>
    </source>
</evidence>
<dbReference type="Gene3D" id="3.30.565.10">
    <property type="entry name" value="Histidine kinase-like ATPase, C-terminal domain"/>
    <property type="match status" value="1"/>
</dbReference>
<evidence type="ECO:0000313" key="17">
    <source>
        <dbReference type="EMBL" id="MCJ8502947.1"/>
    </source>
</evidence>
<reference evidence="17" key="1">
    <citation type="submission" date="2022-04" db="EMBL/GenBank/DDBJ databases">
        <title>Desulfatitalea alkaliphila sp. nov., a novel anaerobic sulfate-reducing bacterium isolated from terrestrial mud volcano, Taman Peninsula, Russia.</title>
        <authorList>
            <person name="Khomyakova M.A."/>
            <person name="Merkel A.Y."/>
            <person name="Slobodkin A.I."/>
        </authorList>
    </citation>
    <scope>NUCLEOTIDE SEQUENCE</scope>
    <source>
        <strain evidence="17">M08but</strain>
    </source>
</reference>
<dbReference type="PANTHER" id="PTHR43065">
    <property type="entry name" value="SENSOR HISTIDINE KINASE"/>
    <property type="match status" value="1"/>
</dbReference>
<dbReference type="SMART" id="SM00304">
    <property type="entry name" value="HAMP"/>
    <property type="match status" value="1"/>
</dbReference>
<keyword evidence="4" id="KW-1003">Cell membrane</keyword>
<comment type="catalytic activity">
    <reaction evidence="1">
        <text>ATP + protein L-histidine = ADP + protein N-phospho-L-histidine.</text>
        <dbReference type="EC" id="2.7.13.3"/>
    </reaction>
</comment>
<evidence type="ECO:0000256" key="3">
    <source>
        <dbReference type="ARBA" id="ARBA00012438"/>
    </source>
</evidence>
<dbReference type="SMART" id="SM00387">
    <property type="entry name" value="HATPase_c"/>
    <property type="match status" value="1"/>
</dbReference>
<dbReference type="GO" id="GO:0005524">
    <property type="term" value="F:ATP binding"/>
    <property type="evidence" value="ECO:0007669"/>
    <property type="project" value="UniProtKB-KW"/>
</dbReference>
<evidence type="ECO:0000256" key="1">
    <source>
        <dbReference type="ARBA" id="ARBA00000085"/>
    </source>
</evidence>
<feature type="domain" description="Histidine kinase" evidence="15">
    <location>
        <begin position="397"/>
        <end position="615"/>
    </location>
</feature>
<dbReference type="SUPFAM" id="SSF55874">
    <property type="entry name" value="ATPase domain of HSP90 chaperone/DNA topoisomerase II/histidine kinase"/>
    <property type="match status" value="1"/>
</dbReference>
<evidence type="ECO:0000259" key="16">
    <source>
        <dbReference type="PROSITE" id="PS50885"/>
    </source>
</evidence>
<dbReference type="InterPro" id="IPR033479">
    <property type="entry name" value="dCache_1"/>
</dbReference>
<dbReference type="CDD" id="cd00082">
    <property type="entry name" value="HisKA"/>
    <property type="match status" value="1"/>
</dbReference>
<keyword evidence="11 14" id="KW-1133">Transmembrane helix</keyword>
<keyword evidence="7 14" id="KW-0812">Transmembrane</keyword>
<evidence type="ECO:0000259" key="15">
    <source>
        <dbReference type="PROSITE" id="PS50109"/>
    </source>
</evidence>
<dbReference type="EMBL" id="JALJRB010000037">
    <property type="protein sequence ID" value="MCJ8502947.1"/>
    <property type="molecule type" value="Genomic_DNA"/>
</dbReference>
<dbReference type="SMART" id="SM00388">
    <property type="entry name" value="HisKA"/>
    <property type="match status" value="1"/>
</dbReference>
<gene>
    <name evidence="17" type="ORF">MRX98_20395</name>
</gene>
<keyword evidence="9" id="KW-0418">Kinase</keyword>
<evidence type="ECO:0000256" key="10">
    <source>
        <dbReference type="ARBA" id="ARBA00022840"/>
    </source>
</evidence>
<feature type="transmembrane region" description="Helical" evidence="14">
    <location>
        <begin position="279"/>
        <end position="299"/>
    </location>
</feature>
<dbReference type="Pfam" id="PF02743">
    <property type="entry name" value="dCache_1"/>
    <property type="match status" value="1"/>
</dbReference>
<dbReference type="GO" id="GO:0000155">
    <property type="term" value="F:phosphorelay sensor kinase activity"/>
    <property type="evidence" value="ECO:0007669"/>
    <property type="project" value="InterPro"/>
</dbReference>
<evidence type="ECO:0000256" key="12">
    <source>
        <dbReference type="ARBA" id="ARBA00023012"/>
    </source>
</evidence>
<evidence type="ECO:0000256" key="5">
    <source>
        <dbReference type="ARBA" id="ARBA00022553"/>
    </source>
</evidence>
<evidence type="ECO:0000313" key="18">
    <source>
        <dbReference type="Proteomes" id="UP001165427"/>
    </source>
</evidence>
<dbReference type="InterPro" id="IPR003660">
    <property type="entry name" value="HAMP_dom"/>
</dbReference>
<dbReference type="CDD" id="cd06225">
    <property type="entry name" value="HAMP"/>
    <property type="match status" value="1"/>
</dbReference>
<dbReference type="InterPro" id="IPR005467">
    <property type="entry name" value="His_kinase_dom"/>
</dbReference>
<dbReference type="PROSITE" id="PS50109">
    <property type="entry name" value="HIS_KIN"/>
    <property type="match status" value="1"/>
</dbReference>
<dbReference type="Pfam" id="PF02518">
    <property type="entry name" value="HATPase_c"/>
    <property type="match status" value="1"/>
</dbReference>
<dbReference type="Pfam" id="PF00672">
    <property type="entry name" value="HAMP"/>
    <property type="match status" value="1"/>
</dbReference>
<proteinExistence type="predicted"/>
<evidence type="ECO:0000256" key="4">
    <source>
        <dbReference type="ARBA" id="ARBA00022475"/>
    </source>
</evidence>
<dbReference type="SUPFAM" id="SSF158472">
    <property type="entry name" value="HAMP domain-like"/>
    <property type="match status" value="1"/>
</dbReference>
<dbReference type="Pfam" id="PF00512">
    <property type="entry name" value="HisKA"/>
    <property type="match status" value="1"/>
</dbReference>
<evidence type="ECO:0000256" key="11">
    <source>
        <dbReference type="ARBA" id="ARBA00022989"/>
    </source>
</evidence>
<keyword evidence="8" id="KW-0547">Nucleotide-binding</keyword>
<dbReference type="PANTHER" id="PTHR43065:SF10">
    <property type="entry name" value="PEROXIDE STRESS-ACTIVATED HISTIDINE KINASE MAK3"/>
    <property type="match status" value="1"/>
</dbReference>
<comment type="subcellular location">
    <subcellularLocation>
        <location evidence="2">Cell membrane</location>
        <topology evidence="2">Multi-pass membrane protein</topology>
    </subcellularLocation>
</comment>
<evidence type="ECO:0000256" key="8">
    <source>
        <dbReference type="ARBA" id="ARBA00022741"/>
    </source>
</evidence>
<keyword evidence="6" id="KW-0808">Transferase</keyword>
<dbReference type="GO" id="GO:0005886">
    <property type="term" value="C:plasma membrane"/>
    <property type="evidence" value="ECO:0007669"/>
    <property type="project" value="UniProtKB-SubCell"/>
</dbReference>
<evidence type="ECO:0000256" key="13">
    <source>
        <dbReference type="ARBA" id="ARBA00023136"/>
    </source>
</evidence>
<evidence type="ECO:0000256" key="14">
    <source>
        <dbReference type="SAM" id="Phobius"/>
    </source>
</evidence>
<dbReference type="Gene3D" id="1.10.287.130">
    <property type="match status" value="1"/>
</dbReference>
<protein>
    <recommendedName>
        <fullName evidence="3">histidine kinase</fullName>
        <ecNumber evidence="3">2.7.13.3</ecNumber>
    </recommendedName>
</protein>
<dbReference type="RefSeq" id="WP_246914553.1">
    <property type="nucleotide sequence ID" value="NZ_JALJRB010000037.1"/>
</dbReference>
<keyword evidence="10 17" id="KW-0067">ATP-binding</keyword>
<dbReference type="InterPro" id="IPR003661">
    <property type="entry name" value="HisK_dim/P_dom"/>
</dbReference>
<dbReference type="PRINTS" id="PR00344">
    <property type="entry name" value="BCTRLSENSOR"/>
</dbReference>
<comment type="caution">
    <text evidence="17">The sequence shown here is derived from an EMBL/GenBank/DDBJ whole genome shotgun (WGS) entry which is preliminary data.</text>
</comment>
<dbReference type="EC" id="2.7.13.3" evidence="3"/>
<organism evidence="17 18">
    <name type="scientific">Desulfatitalea alkaliphila</name>
    <dbReference type="NCBI Taxonomy" id="2929485"/>
    <lineage>
        <taxon>Bacteria</taxon>
        <taxon>Pseudomonadati</taxon>
        <taxon>Thermodesulfobacteriota</taxon>
        <taxon>Desulfobacteria</taxon>
        <taxon>Desulfobacterales</taxon>
        <taxon>Desulfosarcinaceae</taxon>
        <taxon>Desulfatitalea</taxon>
    </lineage>
</organism>
<accession>A0AA41UM06</accession>
<keyword evidence="5" id="KW-0597">Phosphoprotein</keyword>
<evidence type="ECO:0000256" key="6">
    <source>
        <dbReference type="ARBA" id="ARBA00022679"/>
    </source>
</evidence>
<dbReference type="Gene3D" id="6.10.340.10">
    <property type="match status" value="1"/>
</dbReference>
<dbReference type="InterPro" id="IPR004358">
    <property type="entry name" value="Sig_transdc_His_kin-like_C"/>
</dbReference>
<evidence type="ECO:0000256" key="7">
    <source>
        <dbReference type="ARBA" id="ARBA00022692"/>
    </source>
</evidence>
<dbReference type="InterPro" id="IPR003594">
    <property type="entry name" value="HATPase_dom"/>
</dbReference>
<name>A0AA41UM06_9BACT</name>
<dbReference type="AlphaFoldDB" id="A0AA41UM06"/>
<dbReference type="InterPro" id="IPR036097">
    <property type="entry name" value="HisK_dim/P_sf"/>
</dbReference>
<dbReference type="SUPFAM" id="SSF47384">
    <property type="entry name" value="Homodimeric domain of signal transducing histidine kinase"/>
    <property type="match status" value="1"/>
</dbReference>
<keyword evidence="18" id="KW-1185">Reference proteome</keyword>
<feature type="domain" description="HAMP" evidence="16">
    <location>
        <begin position="300"/>
        <end position="355"/>
    </location>
</feature>
<keyword evidence="12" id="KW-0902">Two-component regulatory system</keyword>
<evidence type="ECO:0000256" key="2">
    <source>
        <dbReference type="ARBA" id="ARBA00004651"/>
    </source>
</evidence>
<dbReference type="PROSITE" id="PS50885">
    <property type="entry name" value="HAMP"/>
    <property type="match status" value="1"/>
</dbReference>
<dbReference type="CDD" id="cd00075">
    <property type="entry name" value="HATPase"/>
    <property type="match status" value="1"/>
</dbReference>
<dbReference type="CDD" id="cd18773">
    <property type="entry name" value="PDC1_HK_sensor"/>
    <property type="match status" value="1"/>
</dbReference>
<sequence length="623" mass="68594">MGAKPTFFTLKTKLALLFLVLALVPLGLIGTYAIRTTERIIVDLVLRQLENAAVDRAGLLERWLSERRADMQVIAGTALVVSLDPLQMAPYLHRIQEKYGVYKVLSVTDAEGALVYSTHSAPPAAGAAPGDVVGPAPQNLHMSGIAYLPEEEESTFQIVAPIHHDGTVIGAVYGTVGTRKIIDSILNISLGATGECYLVDKDGTFLVHKEPYRIMKENIAQSETFKNIFALSDRKQTYLDYRGVAVLGRFQQVVGTDWFLVVEQDRDEAFSSVNTLRRYLYGTVLLCISSAFLLTWVIARHVIRPIRTLARSADRLADAGDKPALPPTDTARRDEIGILCRAFENMALKVRQRQDSLEQEVTLKEAELKETDLTLRQIKLIAERSEKFAAIGRLGAALAHEIRTPLTSIKLFLESVQAEIGISAEYEEDYTVAMGQIKRIEAAVNRLLDFTKPQDLVVVPIAVDRLVAEVAFMVRPMANKQDCTLEVRAAEALPPIVGDKRFLEEALVNLLINSLEAMTEEGAGRITISAALDPSPDDRHRRPRVRIDVIDNGEGIRDDHMPLLFEPFFTTKSSGTGLGLPLVHHTVKRHGGQIEVSHRNDGPGTVFSIYLPAGAHGANGFGV</sequence>